<dbReference type="RefSeq" id="WP_254163946.1">
    <property type="nucleotide sequence ID" value="NZ_JAHESF010000013.1"/>
</dbReference>
<evidence type="ECO:0000313" key="1">
    <source>
        <dbReference type="EMBL" id="MBT1698072.1"/>
    </source>
</evidence>
<organism evidence="1 2">
    <name type="scientific">Chryseosolibacter histidini</name>
    <dbReference type="NCBI Taxonomy" id="2782349"/>
    <lineage>
        <taxon>Bacteria</taxon>
        <taxon>Pseudomonadati</taxon>
        <taxon>Bacteroidota</taxon>
        <taxon>Cytophagia</taxon>
        <taxon>Cytophagales</taxon>
        <taxon>Chryseotaleaceae</taxon>
        <taxon>Chryseosolibacter</taxon>
    </lineage>
</organism>
<dbReference type="AlphaFoldDB" id="A0AAP2DMY8"/>
<keyword evidence="2" id="KW-1185">Reference proteome</keyword>
<reference evidence="1 2" key="1">
    <citation type="submission" date="2021-05" db="EMBL/GenBank/DDBJ databases">
        <title>A Polyphasic approach of four new species of the genus Ohtaekwangia: Ohtaekwangia histidinii sp. nov., Ohtaekwangia cretensis sp. nov., Ohtaekwangia indiensis sp. nov., Ohtaekwangia reichenbachii sp. nov. from diverse environment.</title>
        <authorList>
            <person name="Octaviana S."/>
        </authorList>
    </citation>
    <scope>NUCLEOTIDE SEQUENCE [LARGE SCALE GENOMIC DNA]</scope>
    <source>
        <strain evidence="1 2">PWU4</strain>
    </source>
</reference>
<accession>A0AAP2DMY8</accession>
<protein>
    <submittedName>
        <fullName evidence="1">Uncharacterized protein</fullName>
    </submittedName>
</protein>
<gene>
    <name evidence="1" type="ORF">KK083_14360</name>
</gene>
<sequence>MEKSSHFTPADLSADPDQLIRLAEKIIEEHVNKGAGSTLKANHIADLNYKLKMAKDKHEEGLKYKRLMENAWMERDQFLGSGDHAGVSQIINQMLKV</sequence>
<dbReference type="Proteomes" id="UP001319200">
    <property type="component" value="Unassembled WGS sequence"/>
</dbReference>
<evidence type="ECO:0000313" key="2">
    <source>
        <dbReference type="Proteomes" id="UP001319200"/>
    </source>
</evidence>
<dbReference type="EMBL" id="JAHESF010000013">
    <property type="protein sequence ID" value="MBT1698072.1"/>
    <property type="molecule type" value="Genomic_DNA"/>
</dbReference>
<comment type="caution">
    <text evidence="1">The sequence shown here is derived from an EMBL/GenBank/DDBJ whole genome shotgun (WGS) entry which is preliminary data.</text>
</comment>
<name>A0AAP2DMY8_9BACT</name>
<proteinExistence type="predicted"/>